<dbReference type="Gene3D" id="3.30.70.100">
    <property type="match status" value="1"/>
</dbReference>
<keyword evidence="2" id="KW-0479">Metal-binding</keyword>
<evidence type="ECO:0000313" key="9">
    <source>
        <dbReference type="RefSeq" id="XP_022770946.1"/>
    </source>
</evidence>
<keyword evidence="8" id="KW-1185">Reference proteome</keyword>
<dbReference type="SUPFAM" id="SSF55008">
    <property type="entry name" value="HMA, heavy metal-associated domain"/>
    <property type="match status" value="1"/>
</dbReference>
<dbReference type="GeneID" id="111314144"/>
<feature type="region of interest" description="Disordered" evidence="6">
    <location>
        <begin position="74"/>
        <end position="194"/>
    </location>
</feature>
<feature type="compositionally biased region" description="Basic and acidic residues" evidence="6">
    <location>
        <begin position="111"/>
        <end position="120"/>
    </location>
</feature>
<dbReference type="PROSITE" id="PS50846">
    <property type="entry name" value="HMA_2"/>
    <property type="match status" value="1"/>
</dbReference>
<name>A0A6P6B1V4_DURZI</name>
<evidence type="ECO:0000256" key="6">
    <source>
        <dbReference type="SAM" id="MobiDB-lite"/>
    </source>
</evidence>
<reference evidence="9" key="1">
    <citation type="submission" date="2025-08" db="UniProtKB">
        <authorList>
            <consortium name="RefSeq"/>
        </authorList>
    </citation>
    <scope>IDENTIFICATION</scope>
    <source>
        <tissue evidence="9">Fruit stalk</tissue>
    </source>
</reference>
<evidence type="ECO:0000313" key="8">
    <source>
        <dbReference type="Proteomes" id="UP000515121"/>
    </source>
</evidence>
<feature type="region of interest" description="Disordered" evidence="6">
    <location>
        <begin position="257"/>
        <end position="287"/>
    </location>
</feature>
<gene>
    <name evidence="9" type="primary">LOC111314144</name>
</gene>
<dbReference type="InterPro" id="IPR006121">
    <property type="entry name" value="HMA_dom"/>
</dbReference>
<keyword evidence="4" id="KW-0636">Prenylation</keyword>
<dbReference type="RefSeq" id="XP_022770946.1">
    <property type="nucleotide sequence ID" value="XM_022915211.1"/>
</dbReference>
<accession>A0A6P6B1V4</accession>
<feature type="compositionally biased region" description="Low complexity" evidence="6">
    <location>
        <begin position="121"/>
        <end position="140"/>
    </location>
</feature>
<dbReference type="Pfam" id="PF00403">
    <property type="entry name" value="HMA"/>
    <property type="match status" value="1"/>
</dbReference>
<dbReference type="FunFam" id="3.30.70.100:FF:000008">
    <property type="entry name" value="Copper transport protein ATOX1"/>
    <property type="match status" value="1"/>
</dbReference>
<evidence type="ECO:0000256" key="3">
    <source>
        <dbReference type="ARBA" id="ARBA00023288"/>
    </source>
</evidence>
<keyword evidence="1" id="KW-0488">Methylation</keyword>
<evidence type="ECO:0000256" key="2">
    <source>
        <dbReference type="ARBA" id="ARBA00022723"/>
    </source>
</evidence>
<dbReference type="KEGG" id="dzi:111314144"/>
<evidence type="ECO:0000256" key="5">
    <source>
        <dbReference type="ARBA" id="ARBA00024045"/>
    </source>
</evidence>
<dbReference type="OrthoDB" id="689350at2759"/>
<feature type="domain" description="HMA" evidence="7">
    <location>
        <begin position="17"/>
        <end position="80"/>
    </location>
</feature>
<dbReference type="AlphaFoldDB" id="A0A6P6B1V4"/>
<evidence type="ECO:0000256" key="1">
    <source>
        <dbReference type="ARBA" id="ARBA00022481"/>
    </source>
</evidence>
<organism evidence="8 9">
    <name type="scientific">Durio zibethinus</name>
    <name type="common">Durian</name>
    <dbReference type="NCBI Taxonomy" id="66656"/>
    <lineage>
        <taxon>Eukaryota</taxon>
        <taxon>Viridiplantae</taxon>
        <taxon>Streptophyta</taxon>
        <taxon>Embryophyta</taxon>
        <taxon>Tracheophyta</taxon>
        <taxon>Spermatophyta</taxon>
        <taxon>Magnoliopsida</taxon>
        <taxon>eudicotyledons</taxon>
        <taxon>Gunneridae</taxon>
        <taxon>Pentapetalae</taxon>
        <taxon>rosids</taxon>
        <taxon>malvids</taxon>
        <taxon>Malvales</taxon>
        <taxon>Malvaceae</taxon>
        <taxon>Helicteroideae</taxon>
        <taxon>Durio</taxon>
    </lineage>
</organism>
<dbReference type="GO" id="GO:0046872">
    <property type="term" value="F:metal ion binding"/>
    <property type="evidence" value="ECO:0007669"/>
    <property type="project" value="UniProtKB-KW"/>
</dbReference>
<dbReference type="PANTHER" id="PTHR45868">
    <property type="entry name" value="HEAVY METAL-ASSOCIATED ISOPRENYLATED PLANT PROTEIN 33-RELATED"/>
    <property type="match status" value="1"/>
</dbReference>
<comment type="similarity">
    <text evidence="5">Belongs to the HIPP family.</text>
</comment>
<proteinExistence type="inferred from homology"/>
<dbReference type="Proteomes" id="UP000515121">
    <property type="component" value="Unplaced"/>
</dbReference>
<protein>
    <submittedName>
        <fullName evidence="9">Heavy metal-associated isoprenylated plant protein 35-like</fullName>
    </submittedName>
</protein>
<evidence type="ECO:0000259" key="7">
    <source>
        <dbReference type="PROSITE" id="PS50846"/>
    </source>
</evidence>
<sequence length="287" mass="30676">MATKAADQDDAAGALNYKTWVFKVLIHCEGCKKKVKKLLQAIDGVYETTIDSQQHKVTVTGSVDPETLIKKLNKSGKSVELWPEKPEKKEKKPGKPNNNEKQKDDEEAGDDHDPKNKSTEKPASAAAKNGGAGASKGPAGDDQPPAGDQMGGVSQEPDSTAESGGVNGGKKQKKKGQKGNTGSNGDASGDTLSALVLPEQAPPMASINLMPPNYPMYPYAPMYAPMYYGPPSFGVSYKTTHPSSSFSYYTPTMHPNAYGPPPPPSYPIDEFNEDGDYDRDESGCSIM</sequence>
<dbReference type="InterPro" id="IPR036163">
    <property type="entry name" value="HMA_dom_sf"/>
</dbReference>
<feature type="compositionally biased region" description="Acidic residues" evidence="6">
    <location>
        <begin position="270"/>
        <end position="279"/>
    </location>
</feature>
<dbReference type="CDD" id="cd00371">
    <property type="entry name" value="HMA"/>
    <property type="match status" value="1"/>
</dbReference>
<dbReference type="PANTHER" id="PTHR45868:SF80">
    <property type="entry name" value="F15K9.8-RELATED"/>
    <property type="match status" value="1"/>
</dbReference>
<evidence type="ECO:0000256" key="4">
    <source>
        <dbReference type="ARBA" id="ARBA00023289"/>
    </source>
</evidence>
<keyword evidence="3" id="KW-0449">Lipoprotein</keyword>